<keyword evidence="2" id="KW-1185">Reference proteome</keyword>
<comment type="caution">
    <text evidence="1">The sequence shown here is derived from an EMBL/GenBank/DDBJ whole genome shotgun (WGS) entry which is preliminary data.</text>
</comment>
<dbReference type="EMBL" id="JAWDJW010002222">
    <property type="protein sequence ID" value="KAK3078079.1"/>
    <property type="molecule type" value="Genomic_DNA"/>
</dbReference>
<sequence length="271" mass="28403">MTEIAASNRGPRALVLPVSPSTAPHVFISSKVYVDIGGSSQWYEWTVDAMGTTGSTDPSQIFYLTMFDTRKPTDVATDLHSISHYFNITNIGVEAQSSATTYSLRASVSSTASLAAVPSSPYSSSSSASSSSSSIFATSSSSTESAMSFIPSLESTSTTAPSHSLSPDEKAGIGARIGLGIPLLIILTTIAILLGKRRHARTEVSLGVSPDQQEQGISKLFGSMFSGHVAASLVPHKTSSPPRCARTGRTRPGGRDGFSITVEPWEQAPVV</sequence>
<dbReference type="Proteomes" id="UP001186974">
    <property type="component" value="Unassembled WGS sequence"/>
</dbReference>
<name>A0ACC3DN02_9PEZI</name>
<protein>
    <submittedName>
        <fullName evidence="1">Uncharacterized protein</fullName>
    </submittedName>
</protein>
<evidence type="ECO:0000313" key="1">
    <source>
        <dbReference type="EMBL" id="KAK3078079.1"/>
    </source>
</evidence>
<gene>
    <name evidence="1" type="ORF">LTS18_008499</name>
</gene>
<accession>A0ACC3DN02</accession>
<evidence type="ECO:0000313" key="2">
    <source>
        <dbReference type="Proteomes" id="UP001186974"/>
    </source>
</evidence>
<reference evidence="1" key="1">
    <citation type="submission" date="2024-09" db="EMBL/GenBank/DDBJ databases">
        <title>Black Yeasts Isolated from many extreme environments.</title>
        <authorList>
            <person name="Coleine C."/>
            <person name="Stajich J.E."/>
            <person name="Selbmann L."/>
        </authorList>
    </citation>
    <scope>NUCLEOTIDE SEQUENCE</scope>
    <source>
        <strain evidence="1">CCFEE 5737</strain>
    </source>
</reference>
<organism evidence="1 2">
    <name type="scientific">Coniosporium uncinatum</name>
    <dbReference type="NCBI Taxonomy" id="93489"/>
    <lineage>
        <taxon>Eukaryota</taxon>
        <taxon>Fungi</taxon>
        <taxon>Dikarya</taxon>
        <taxon>Ascomycota</taxon>
        <taxon>Pezizomycotina</taxon>
        <taxon>Dothideomycetes</taxon>
        <taxon>Dothideomycetes incertae sedis</taxon>
        <taxon>Coniosporium</taxon>
    </lineage>
</organism>
<proteinExistence type="predicted"/>